<dbReference type="Proteomes" id="UP001050808">
    <property type="component" value="Unassembled WGS sequence"/>
</dbReference>
<dbReference type="Gene3D" id="3.40.50.1820">
    <property type="entry name" value="alpha/beta hydrolase"/>
    <property type="match status" value="1"/>
</dbReference>
<evidence type="ECO:0000313" key="3">
    <source>
        <dbReference type="EMBL" id="GHI40724.1"/>
    </source>
</evidence>
<evidence type="ECO:0000256" key="1">
    <source>
        <dbReference type="SAM" id="MobiDB-lite"/>
    </source>
</evidence>
<gene>
    <name evidence="3" type="ORF">Sviol_51320</name>
</gene>
<accession>A0ABQ3QTV3</accession>
<dbReference type="EMBL" id="BNDY01000017">
    <property type="protein sequence ID" value="GHI40724.1"/>
    <property type="molecule type" value="Genomic_DNA"/>
</dbReference>
<dbReference type="InterPro" id="IPR050266">
    <property type="entry name" value="AB_hydrolase_sf"/>
</dbReference>
<evidence type="ECO:0000313" key="4">
    <source>
        <dbReference type="Proteomes" id="UP001050808"/>
    </source>
</evidence>
<dbReference type="PRINTS" id="PR00111">
    <property type="entry name" value="ABHYDROLASE"/>
</dbReference>
<protein>
    <submittedName>
        <fullName evidence="3">Alpha/beta hydrolase</fullName>
    </submittedName>
</protein>
<dbReference type="GO" id="GO:0016787">
    <property type="term" value="F:hydrolase activity"/>
    <property type="evidence" value="ECO:0007669"/>
    <property type="project" value="UniProtKB-KW"/>
</dbReference>
<dbReference type="Pfam" id="PF12697">
    <property type="entry name" value="Abhydrolase_6"/>
    <property type="match status" value="1"/>
</dbReference>
<dbReference type="PANTHER" id="PTHR43798">
    <property type="entry name" value="MONOACYLGLYCEROL LIPASE"/>
    <property type="match status" value="1"/>
</dbReference>
<feature type="region of interest" description="Disordered" evidence="1">
    <location>
        <begin position="1"/>
        <end position="35"/>
    </location>
</feature>
<dbReference type="PANTHER" id="PTHR43798:SF5">
    <property type="entry name" value="MONOACYLGLYCEROL LIPASE ABHD6"/>
    <property type="match status" value="1"/>
</dbReference>
<evidence type="ECO:0000259" key="2">
    <source>
        <dbReference type="Pfam" id="PF12697"/>
    </source>
</evidence>
<reference evidence="3" key="1">
    <citation type="submission" date="2024-05" db="EMBL/GenBank/DDBJ databases">
        <title>Whole genome shotgun sequence of Streptomyces violascens NBRC 12920.</title>
        <authorList>
            <person name="Komaki H."/>
            <person name="Tamura T."/>
        </authorList>
    </citation>
    <scope>NUCLEOTIDE SEQUENCE</scope>
    <source>
        <strain evidence="3">NBRC 12920</strain>
    </source>
</reference>
<dbReference type="SUPFAM" id="SSF53474">
    <property type="entry name" value="alpha/beta-Hydrolases"/>
    <property type="match status" value="1"/>
</dbReference>
<proteinExistence type="predicted"/>
<comment type="caution">
    <text evidence="3">The sequence shown here is derived from an EMBL/GenBank/DDBJ whole genome shotgun (WGS) entry which is preliminary data.</text>
</comment>
<keyword evidence="3" id="KW-0378">Hydrolase</keyword>
<sequence>MGTGRDSGLMTDSDGGPHMNGPHMHGGAEATEDSTLSLDDGNIHVCQGGPRDAPAVLLIHGSASSTRAWDPLVPMLTGSHRVIRIDLLGHGRSAKPADRSYAIPDQARRAGAALDRLGVQHVVAVGHSSGGVAAVALAEQRPDLVAALALVNTGPSLDAFIAPQSPAAPLTEWPPTDEQLRGFASTAVSRAGYQIPPDLLDDVRCMTHHTLATTMQATRDYLEQQALPARLKPLGKPLLVIFGEEDRRWRSSSAADYRAVPGARVELLPGLGHSPLLEDPARTATPLLAFTTAHAVRVPE</sequence>
<dbReference type="InterPro" id="IPR029058">
    <property type="entry name" value="AB_hydrolase_fold"/>
</dbReference>
<keyword evidence="4" id="KW-1185">Reference proteome</keyword>
<feature type="domain" description="AB hydrolase-1" evidence="2">
    <location>
        <begin position="56"/>
        <end position="284"/>
    </location>
</feature>
<organism evidence="3 4">
    <name type="scientific">Streptomyces violascens</name>
    <dbReference type="NCBI Taxonomy" id="67381"/>
    <lineage>
        <taxon>Bacteria</taxon>
        <taxon>Bacillati</taxon>
        <taxon>Actinomycetota</taxon>
        <taxon>Actinomycetes</taxon>
        <taxon>Kitasatosporales</taxon>
        <taxon>Streptomycetaceae</taxon>
        <taxon>Streptomyces</taxon>
    </lineage>
</organism>
<name>A0ABQ3QTV3_9ACTN</name>
<feature type="compositionally biased region" description="Low complexity" evidence="1">
    <location>
        <begin position="16"/>
        <end position="27"/>
    </location>
</feature>
<dbReference type="InterPro" id="IPR000073">
    <property type="entry name" value="AB_hydrolase_1"/>
</dbReference>